<sequence length="308" mass="32245">MGRGVTAALCRFGGIMRFDFDWVDAFSDVPFGGNGCAVVHGGAELSNAVCMEYVKETSLVECTFTGPSDVADLRVRYFLASREIPFAGHPTIATVMAARARGLVCDGALTLETQAGIIPVEVHGSQVKMTQNTPVFGKKVPKEIVAAVGGLDAGDIIAPPQIVSTGLPFCVTVLKDRTALDRLVLDVPALHALGRFLDQPDIDLMEPFWVTMSGATAQGDTYSRLLLAPPSPAEDAFTGSATGAMAAYLWENGLINSPDFIAEQGHSIGRPGKASVRVLGDPGAITGVEVSGQGIIVMSGNVFLPGSH</sequence>
<dbReference type="GO" id="GO:0102943">
    <property type="term" value="F:trans-2,3-dihydro-3-hydroxy-anthranilate isomerase activity"/>
    <property type="evidence" value="ECO:0007669"/>
    <property type="project" value="UniProtKB-EC"/>
</dbReference>
<proteinExistence type="predicted"/>
<gene>
    <name evidence="1" type="primary">phzF</name>
    <name evidence="1" type="ORF">ROLI_007370</name>
</gene>
<protein>
    <submittedName>
        <fullName evidence="1">Trans-2,3-dihydro-3-hydroxyanthranilate isomerase</fullName>
        <ecNumber evidence="1">5.3.3.17</ecNumber>
    </submittedName>
</protein>
<dbReference type="SUPFAM" id="SSF54506">
    <property type="entry name" value="Diaminopimelate epimerase-like"/>
    <property type="match status" value="1"/>
</dbReference>
<keyword evidence="1" id="KW-0413">Isomerase</keyword>
<accession>A0ABZ2BQP7</accession>
<dbReference type="Proteomes" id="UP001318682">
    <property type="component" value="Chromosome"/>
</dbReference>
<name>A0ABZ2BQP7_9RHOB</name>
<dbReference type="Gene3D" id="3.10.310.10">
    <property type="entry name" value="Diaminopimelate Epimerase, Chain A, domain 1"/>
    <property type="match status" value="2"/>
</dbReference>
<keyword evidence="2" id="KW-1185">Reference proteome</keyword>
<dbReference type="Pfam" id="PF02567">
    <property type="entry name" value="PhzC-PhzF"/>
    <property type="match status" value="1"/>
</dbReference>
<dbReference type="NCBIfam" id="TIGR00654">
    <property type="entry name" value="PhzF_family"/>
    <property type="match status" value="1"/>
</dbReference>
<dbReference type="EMBL" id="CP143423">
    <property type="protein sequence ID" value="WVX47666.1"/>
    <property type="molecule type" value="Genomic_DNA"/>
</dbReference>
<dbReference type="InterPro" id="IPR003719">
    <property type="entry name" value="Phenazine_PhzF-like"/>
</dbReference>
<dbReference type="PIRSF" id="PIRSF016184">
    <property type="entry name" value="PhzC_PhzF"/>
    <property type="match status" value="1"/>
</dbReference>
<dbReference type="EC" id="5.3.3.17" evidence="1"/>
<evidence type="ECO:0000313" key="1">
    <source>
        <dbReference type="EMBL" id="WVX47666.1"/>
    </source>
</evidence>
<organism evidence="1 2">
    <name type="scientific">Roseobacter fucihabitans</name>
    <dbReference type="NCBI Taxonomy" id="1537242"/>
    <lineage>
        <taxon>Bacteria</taxon>
        <taxon>Pseudomonadati</taxon>
        <taxon>Pseudomonadota</taxon>
        <taxon>Alphaproteobacteria</taxon>
        <taxon>Rhodobacterales</taxon>
        <taxon>Roseobacteraceae</taxon>
        <taxon>Roseobacter</taxon>
    </lineage>
</organism>
<evidence type="ECO:0000313" key="2">
    <source>
        <dbReference type="Proteomes" id="UP001318682"/>
    </source>
</evidence>
<reference evidence="1 2" key="1">
    <citation type="submission" date="2015-07" db="EMBL/GenBank/DDBJ databases">
        <authorList>
            <person name="Voget S."/>
            <person name="Dogs M."/>
            <person name="Brinkhoff T.H."/>
            <person name="Daniel R."/>
        </authorList>
    </citation>
    <scope>NUCLEOTIDE SEQUENCE [LARGE SCALE GENOMIC DNA]</scope>
    <source>
        <strain evidence="1 2">B14</strain>
    </source>
</reference>
<dbReference type="PANTHER" id="PTHR13774">
    <property type="entry name" value="PHENAZINE BIOSYNTHESIS PROTEIN"/>
    <property type="match status" value="1"/>
</dbReference>
<reference evidence="2" key="2">
    <citation type="submission" date="2024-01" db="EMBL/GenBank/DDBJ databases">
        <title>Roseobacter fucihabitans sp. nov., isolated from the brown alga Fucus spiralis.</title>
        <authorList>
            <person name="Hahnke S."/>
            <person name="Berger M."/>
            <person name="Schlingloff A."/>
            <person name="Athale I."/>
            <person name="Neumann-Schaal M."/>
            <person name="Adenaya A."/>
            <person name="Poehlein A."/>
            <person name="Daniel R."/>
            <person name="Pertersen J."/>
            <person name="Brinkhoff T."/>
        </authorList>
    </citation>
    <scope>NUCLEOTIDE SEQUENCE [LARGE SCALE GENOMIC DNA]</scope>
    <source>
        <strain evidence="2">B14</strain>
    </source>
</reference>